<protein>
    <recommendedName>
        <fullName evidence="5">DNA mismatch repair proteins mutS family domain-containing protein</fullName>
    </recommendedName>
</protein>
<dbReference type="InterPro" id="IPR036187">
    <property type="entry name" value="DNA_mismatch_repair_MutS_sf"/>
</dbReference>
<dbReference type="GO" id="GO:0030983">
    <property type="term" value="F:mismatched DNA binding"/>
    <property type="evidence" value="ECO:0007669"/>
    <property type="project" value="InterPro"/>
</dbReference>
<evidence type="ECO:0000256" key="3">
    <source>
        <dbReference type="ARBA" id="ARBA00022840"/>
    </source>
</evidence>
<proteinExistence type="inferred from homology"/>
<dbReference type="InterPro" id="IPR027417">
    <property type="entry name" value="P-loop_NTPase"/>
</dbReference>
<keyword evidence="2" id="KW-0547">Nucleotide-binding</keyword>
<dbReference type="PROSITE" id="PS00486">
    <property type="entry name" value="DNA_MISMATCH_REPAIR_2"/>
    <property type="match status" value="1"/>
</dbReference>
<dbReference type="GO" id="GO:0006298">
    <property type="term" value="P:mismatch repair"/>
    <property type="evidence" value="ECO:0007669"/>
    <property type="project" value="InterPro"/>
</dbReference>
<dbReference type="GO" id="GO:0005524">
    <property type="term" value="F:ATP binding"/>
    <property type="evidence" value="ECO:0007669"/>
    <property type="project" value="UniProtKB-KW"/>
</dbReference>
<dbReference type="InterPro" id="IPR007696">
    <property type="entry name" value="DNA_mismatch_repair_MutS_core"/>
</dbReference>
<dbReference type="GO" id="GO:0051026">
    <property type="term" value="P:chiasma assembly"/>
    <property type="evidence" value="ECO:0007669"/>
    <property type="project" value="TreeGrafter"/>
</dbReference>
<evidence type="ECO:0000259" key="5">
    <source>
        <dbReference type="PROSITE" id="PS00486"/>
    </source>
</evidence>
<dbReference type="SUPFAM" id="SSF48334">
    <property type="entry name" value="DNA repair protein MutS, domain III"/>
    <property type="match status" value="1"/>
</dbReference>
<evidence type="ECO:0000256" key="4">
    <source>
        <dbReference type="ARBA" id="ARBA00023125"/>
    </source>
</evidence>
<dbReference type="InterPro" id="IPR000432">
    <property type="entry name" value="DNA_mismatch_repair_MutS_C"/>
</dbReference>
<keyword evidence="3" id="KW-0067">ATP-binding</keyword>
<reference evidence="6" key="1">
    <citation type="submission" date="2020-11" db="EMBL/GenBank/DDBJ databases">
        <authorList>
            <person name="Tran Van P."/>
        </authorList>
    </citation>
    <scope>NUCLEOTIDE SEQUENCE</scope>
</reference>
<name>A0A7R9I3V6_9NEOP</name>
<dbReference type="EMBL" id="OD567385">
    <property type="protein sequence ID" value="CAD7445575.1"/>
    <property type="molecule type" value="Genomic_DNA"/>
</dbReference>
<sequence>MTSFRIRESPQSTDVSSIQMYVPLVRFYMELNSAGRGRVLALRLPSEPEDSSEDEHTLYMNMLINFRAESMVLALGTLLKYLDKAWVTLSLQNTWTSAPVLVINTVSLADIVMVDAETYEALQIFSQRMHPSSFKMWTPGSSREGLSIYGLFNRCKVMLLHPTKDIDILNDRLDLISFCLQPRYEEAVKNMTDCLKHLKSITIASCEISDLYKLTYCITRVVDFPESEKQKKVVVQLGLDEELDRKKQTHGGLSLLLNQVADLELKDLPLYIQACSMIYIPEIGFLVALPFWKDCMQTEDFQIQSLELMFIAGEVAHYKTKRCRELDSTLGDILLQISEQESRIILKLVDFVQEKLLPLHEILKLGAELDCLIALAAVAKENGYCRPTLTRERVLDIVDGRHPLQEMCVDSFVPNDTRSSSEHGLMKLLTGPNASGKSIYLKQVALISYLAHVGSFVSATSATIGILDHIHTRIQTVESIATQLSAFMIDLKQMALSLYCSTPSSLIIIDEFGKGTSEVDGLALLVSCLRHYLSREENCPHVFVSTHFHQVCEMLPRTKYLMFQNLEYMLDRDDQIVYLFKLKEGSVMSSFALIVAESLGAGSAAKRAQEVLVAMRVGEDIKRNPDCKMTLKQAQ</sequence>
<dbReference type="SMART" id="SM00534">
    <property type="entry name" value="MUTSac"/>
    <property type="match status" value="1"/>
</dbReference>
<dbReference type="SUPFAM" id="SSF52540">
    <property type="entry name" value="P-loop containing nucleoside triphosphate hydrolases"/>
    <property type="match status" value="1"/>
</dbReference>
<keyword evidence="4" id="KW-0238">DNA-binding</keyword>
<dbReference type="PANTHER" id="PTHR11361">
    <property type="entry name" value="DNA MISMATCH REPAIR PROTEIN MUTS FAMILY MEMBER"/>
    <property type="match status" value="1"/>
</dbReference>
<dbReference type="Gene3D" id="3.40.50.300">
    <property type="entry name" value="P-loop containing nucleotide triphosphate hydrolases"/>
    <property type="match status" value="1"/>
</dbReference>
<evidence type="ECO:0000256" key="2">
    <source>
        <dbReference type="ARBA" id="ARBA00022741"/>
    </source>
</evidence>
<evidence type="ECO:0000313" key="6">
    <source>
        <dbReference type="EMBL" id="CAD7445575.1"/>
    </source>
</evidence>
<dbReference type="PIRSF" id="PIRSF005813">
    <property type="entry name" value="MSH2"/>
    <property type="match status" value="1"/>
</dbReference>
<evidence type="ECO:0000256" key="1">
    <source>
        <dbReference type="ARBA" id="ARBA00006271"/>
    </source>
</evidence>
<dbReference type="PANTHER" id="PTHR11361:SF20">
    <property type="entry name" value="MUTS PROTEIN HOMOLOG 5"/>
    <property type="match status" value="1"/>
</dbReference>
<dbReference type="SMART" id="SM00533">
    <property type="entry name" value="MUTSd"/>
    <property type="match status" value="1"/>
</dbReference>
<dbReference type="Pfam" id="PF05192">
    <property type="entry name" value="MutS_III"/>
    <property type="match status" value="1"/>
</dbReference>
<comment type="similarity">
    <text evidence="1">Belongs to the DNA mismatch repair MutS family.</text>
</comment>
<feature type="domain" description="DNA mismatch repair proteins mutS family" evidence="5">
    <location>
        <begin position="505"/>
        <end position="521"/>
    </location>
</feature>
<dbReference type="GO" id="GO:0140664">
    <property type="term" value="F:ATP-dependent DNA damage sensor activity"/>
    <property type="evidence" value="ECO:0007669"/>
    <property type="project" value="InterPro"/>
</dbReference>
<gene>
    <name evidence="6" type="ORF">TBIB3V08_LOCUS7926</name>
</gene>
<organism evidence="6">
    <name type="scientific">Timema bartmani</name>
    <dbReference type="NCBI Taxonomy" id="61472"/>
    <lineage>
        <taxon>Eukaryota</taxon>
        <taxon>Metazoa</taxon>
        <taxon>Ecdysozoa</taxon>
        <taxon>Arthropoda</taxon>
        <taxon>Hexapoda</taxon>
        <taxon>Insecta</taxon>
        <taxon>Pterygota</taxon>
        <taxon>Neoptera</taxon>
        <taxon>Polyneoptera</taxon>
        <taxon>Phasmatodea</taxon>
        <taxon>Timematodea</taxon>
        <taxon>Timematoidea</taxon>
        <taxon>Timematidae</taxon>
        <taxon>Timema</taxon>
    </lineage>
</organism>
<dbReference type="InterPro" id="IPR011184">
    <property type="entry name" value="DNA_mismatch_repair_Msh2"/>
</dbReference>
<dbReference type="InterPro" id="IPR045076">
    <property type="entry name" value="MutS"/>
</dbReference>
<dbReference type="Gene3D" id="1.10.1420.10">
    <property type="match status" value="1"/>
</dbReference>
<accession>A0A7R9I3V6</accession>
<dbReference type="AlphaFoldDB" id="A0A7R9I3V6"/>
<dbReference type="Pfam" id="PF00488">
    <property type="entry name" value="MutS_V"/>
    <property type="match status" value="1"/>
</dbReference>
<dbReference type="GO" id="GO:0005634">
    <property type="term" value="C:nucleus"/>
    <property type="evidence" value="ECO:0007669"/>
    <property type="project" value="TreeGrafter"/>
</dbReference>